<reference evidence="5 6" key="1">
    <citation type="submission" date="2019-09" db="EMBL/GenBank/DDBJ databases">
        <title>Bird 10,000 Genomes (B10K) Project - Family phase.</title>
        <authorList>
            <person name="Zhang G."/>
        </authorList>
    </citation>
    <scope>NUCLEOTIDE SEQUENCE [LARGE SCALE GENOMIC DNA]</scope>
    <source>
        <strain evidence="5">B10K-DU-029-58</strain>
        <tissue evidence="5">Muscle</tissue>
    </source>
</reference>
<name>A0A7K6RSA6_9AVES</name>
<dbReference type="PRINTS" id="PR00452">
    <property type="entry name" value="SH3DOMAIN"/>
</dbReference>
<feature type="domain" description="SH3" evidence="4">
    <location>
        <begin position="93"/>
        <end position="150"/>
    </location>
</feature>
<dbReference type="InterPro" id="IPR036028">
    <property type="entry name" value="SH3-like_dom_sf"/>
</dbReference>
<dbReference type="PANTHER" id="PTHR12287">
    <property type="entry name" value="EPIDERMAL GROWTH FACTOR RECEPTOR KINASE SUBSTRATE EPS8-RELATED PROTEIN"/>
    <property type="match status" value="1"/>
</dbReference>
<dbReference type="InterPro" id="IPR001452">
    <property type="entry name" value="SH3_domain"/>
</dbReference>
<dbReference type="EMBL" id="VZRY01002499">
    <property type="protein sequence ID" value="NWW88821.1"/>
    <property type="molecule type" value="Genomic_DNA"/>
</dbReference>
<dbReference type="GO" id="GO:0003779">
    <property type="term" value="F:actin binding"/>
    <property type="evidence" value="ECO:0007669"/>
    <property type="project" value="TreeGrafter"/>
</dbReference>
<dbReference type="GO" id="GO:0007266">
    <property type="term" value="P:Rho protein signal transduction"/>
    <property type="evidence" value="ECO:0007669"/>
    <property type="project" value="TreeGrafter"/>
</dbReference>
<evidence type="ECO:0000256" key="2">
    <source>
        <dbReference type="PROSITE-ProRule" id="PRU00192"/>
    </source>
</evidence>
<dbReference type="SMART" id="SM00326">
    <property type="entry name" value="SH3"/>
    <property type="match status" value="1"/>
</dbReference>
<comment type="caution">
    <text evidence="5">The sequence shown here is derived from an EMBL/GenBank/DDBJ whole genome shotgun (WGS) entry which is preliminary data.</text>
</comment>
<dbReference type="PANTHER" id="PTHR12287:SF22">
    <property type="entry name" value="EPIDERMAL GROWTH FACTOR RECEPTOR KINASE SUBSTRATE 8-LIKE PROTEIN 3"/>
    <property type="match status" value="1"/>
</dbReference>
<evidence type="ECO:0000313" key="6">
    <source>
        <dbReference type="Proteomes" id="UP000570016"/>
    </source>
</evidence>
<keyword evidence="1 2" id="KW-0728">SH3 domain</keyword>
<evidence type="ECO:0000259" key="4">
    <source>
        <dbReference type="PROSITE" id="PS50002"/>
    </source>
</evidence>
<evidence type="ECO:0000256" key="1">
    <source>
        <dbReference type="ARBA" id="ARBA00022443"/>
    </source>
</evidence>
<dbReference type="GO" id="GO:0032587">
    <property type="term" value="C:ruffle membrane"/>
    <property type="evidence" value="ECO:0007669"/>
    <property type="project" value="TreeGrafter"/>
</dbReference>
<gene>
    <name evidence="5" type="primary">Eps8l3</name>
    <name evidence="5" type="ORF">RHYJUB_R15231</name>
</gene>
<dbReference type="SUPFAM" id="SSF50044">
    <property type="entry name" value="SH3-domain"/>
    <property type="match status" value="1"/>
</dbReference>
<dbReference type="PROSITE" id="PS50002">
    <property type="entry name" value="SH3"/>
    <property type="match status" value="1"/>
</dbReference>
<dbReference type="GO" id="GO:1900029">
    <property type="term" value="P:positive regulation of ruffle assembly"/>
    <property type="evidence" value="ECO:0007669"/>
    <property type="project" value="TreeGrafter"/>
</dbReference>
<dbReference type="Gene3D" id="2.30.30.40">
    <property type="entry name" value="SH3 Domains"/>
    <property type="match status" value="1"/>
</dbReference>
<dbReference type="Pfam" id="PF00018">
    <property type="entry name" value="SH3_1"/>
    <property type="match status" value="1"/>
</dbReference>
<dbReference type="AlphaFoldDB" id="A0A7K6RSA6"/>
<sequence>FGEGASEDPPWLLAARCRAEYPKGELVPRYIPVFSDGWLPPLLEPEGRGEGQDGPPPASVSPSRSGQPSHALLPPPSPAAGWRDHPGQVAPFHGQGLVRVLYEFQGRNMRELSVRMGDTLQVLDQQKKWWLVQDSRGERGYVPSNILEPL</sequence>
<evidence type="ECO:0000313" key="5">
    <source>
        <dbReference type="EMBL" id="NWW88821.1"/>
    </source>
</evidence>
<feature type="non-terminal residue" evidence="5">
    <location>
        <position position="150"/>
    </location>
</feature>
<dbReference type="OrthoDB" id="4680325at2759"/>
<feature type="non-terminal residue" evidence="5">
    <location>
        <position position="1"/>
    </location>
</feature>
<keyword evidence="6" id="KW-1185">Reference proteome</keyword>
<evidence type="ECO:0000256" key="3">
    <source>
        <dbReference type="SAM" id="MobiDB-lite"/>
    </source>
</evidence>
<accession>A0A7K6RSA6</accession>
<dbReference type="Proteomes" id="UP000570016">
    <property type="component" value="Unassembled WGS sequence"/>
</dbReference>
<dbReference type="InterPro" id="IPR039801">
    <property type="entry name" value="EPS8-like"/>
</dbReference>
<proteinExistence type="predicted"/>
<organism evidence="5 6">
    <name type="scientific">Rhynochetos jubatus</name>
    <name type="common">kagu</name>
    <dbReference type="NCBI Taxonomy" id="54386"/>
    <lineage>
        <taxon>Eukaryota</taxon>
        <taxon>Metazoa</taxon>
        <taxon>Chordata</taxon>
        <taxon>Craniata</taxon>
        <taxon>Vertebrata</taxon>
        <taxon>Euteleostomi</taxon>
        <taxon>Archelosauria</taxon>
        <taxon>Archosauria</taxon>
        <taxon>Dinosauria</taxon>
        <taxon>Saurischia</taxon>
        <taxon>Theropoda</taxon>
        <taxon>Coelurosauria</taxon>
        <taxon>Aves</taxon>
        <taxon>Neognathae</taxon>
        <taxon>Neoaves</taxon>
        <taxon>Phaethontimorphae</taxon>
        <taxon>Eurypygiformes</taxon>
        <taxon>Rhynochetidae</taxon>
        <taxon>Rhynochetos</taxon>
    </lineage>
</organism>
<dbReference type="GO" id="GO:0031982">
    <property type="term" value="C:vesicle"/>
    <property type="evidence" value="ECO:0007669"/>
    <property type="project" value="TreeGrafter"/>
</dbReference>
<protein>
    <submittedName>
        <fullName evidence="5">ES8L3 protein</fullName>
    </submittedName>
</protein>
<dbReference type="GO" id="GO:0035023">
    <property type="term" value="P:regulation of Rho protein signal transduction"/>
    <property type="evidence" value="ECO:0007669"/>
    <property type="project" value="TreeGrafter"/>
</dbReference>
<feature type="region of interest" description="Disordered" evidence="3">
    <location>
        <begin position="41"/>
        <end position="88"/>
    </location>
</feature>